<accession>A0A853I1B6</accession>
<keyword evidence="8" id="KW-1185">Reference proteome</keyword>
<dbReference type="AlphaFoldDB" id="A0A853I1B6"/>
<evidence type="ECO:0000313" key="7">
    <source>
        <dbReference type="EMBL" id="NYZ64538.1"/>
    </source>
</evidence>
<dbReference type="GO" id="GO:0005886">
    <property type="term" value="C:plasma membrane"/>
    <property type="evidence" value="ECO:0007669"/>
    <property type="project" value="UniProtKB-SubCell"/>
</dbReference>
<evidence type="ECO:0000256" key="4">
    <source>
        <dbReference type="ARBA" id="ARBA00022989"/>
    </source>
</evidence>
<dbReference type="Proteomes" id="UP000569732">
    <property type="component" value="Unassembled WGS sequence"/>
</dbReference>
<evidence type="ECO:0000313" key="8">
    <source>
        <dbReference type="Proteomes" id="UP000569732"/>
    </source>
</evidence>
<sequence length="249" mass="28836">MKLLAKNITKHYKITLLMFSVISLTVVLGIWQVSRAYEKESLQNSFIKKSDGDPVDFEKIVKEAANKQEKDINYQHVKLTGQYIKNKHLLLDNQIVNGKPGFNVISAFVTKANQLILVDRGWLGPIINRDKIPEIPETTQQLELTGLLFNQLPKPFLLAKESLSTDWPKIIQALDKKQLKSIFNLKDFYLLRLHIPQAGAFIPHYKPINITPEKHWGYAIQWFSIAFIIFVLFMRFILKNINEAKELYS</sequence>
<protein>
    <recommendedName>
        <fullName evidence="6">SURF1-like protein</fullName>
    </recommendedName>
</protein>
<gene>
    <name evidence="7" type="ORF">H0A36_00870</name>
</gene>
<name>A0A853I1B6_9GAMM</name>
<evidence type="ECO:0000256" key="2">
    <source>
        <dbReference type="ARBA" id="ARBA00007165"/>
    </source>
</evidence>
<dbReference type="CDD" id="cd06662">
    <property type="entry name" value="SURF1"/>
    <property type="match status" value="1"/>
</dbReference>
<comment type="caution">
    <text evidence="7">The sequence shown here is derived from an EMBL/GenBank/DDBJ whole genome shotgun (WGS) entry which is preliminary data.</text>
</comment>
<evidence type="ECO:0000256" key="6">
    <source>
        <dbReference type="RuleBase" id="RU363076"/>
    </source>
</evidence>
<dbReference type="PANTHER" id="PTHR23427:SF2">
    <property type="entry name" value="SURFEIT LOCUS PROTEIN 1"/>
    <property type="match status" value="1"/>
</dbReference>
<evidence type="ECO:0000256" key="3">
    <source>
        <dbReference type="ARBA" id="ARBA00022692"/>
    </source>
</evidence>
<comment type="subcellular location">
    <subcellularLocation>
        <location evidence="6">Cell membrane</location>
        <topology evidence="6">Multi-pass membrane protein</topology>
    </subcellularLocation>
    <subcellularLocation>
        <location evidence="1">Membrane</location>
    </subcellularLocation>
</comment>
<feature type="transmembrane region" description="Helical" evidence="6">
    <location>
        <begin position="12"/>
        <end position="31"/>
    </location>
</feature>
<dbReference type="PROSITE" id="PS50895">
    <property type="entry name" value="SURF1"/>
    <property type="match status" value="1"/>
</dbReference>
<dbReference type="InterPro" id="IPR002994">
    <property type="entry name" value="Surf1/Shy1"/>
</dbReference>
<dbReference type="RefSeq" id="WP_180566566.1">
    <property type="nucleotide sequence ID" value="NZ_JACCKB010000001.1"/>
</dbReference>
<dbReference type="InterPro" id="IPR045214">
    <property type="entry name" value="Surf1/Surf4"/>
</dbReference>
<evidence type="ECO:0000256" key="1">
    <source>
        <dbReference type="ARBA" id="ARBA00004370"/>
    </source>
</evidence>
<organism evidence="7 8">
    <name type="scientific">Spartinivicinus marinus</name>
    <dbReference type="NCBI Taxonomy" id="2994442"/>
    <lineage>
        <taxon>Bacteria</taxon>
        <taxon>Pseudomonadati</taxon>
        <taxon>Pseudomonadota</taxon>
        <taxon>Gammaproteobacteria</taxon>
        <taxon>Oceanospirillales</taxon>
        <taxon>Zooshikellaceae</taxon>
        <taxon>Spartinivicinus</taxon>
    </lineage>
</organism>
<proteinExistence type="inferred from homology"/>
<keyword evidence="4 6" id="KW-1133">Transmembrane helix</keyword>
<dbReference type="EMBL" id="JACCKB010000001">
    <property type="protein sequence ID" value="NYZ64538.1"/>
    <property type="molecule type" value="Genomic_DNA"/>
</dbReference>
<reference evidence="7 8" key="1">
    <citation type="submission" date="2020-07" db="EMBL/GenBank/DDBJ databases">
        <title>Endozoicomonas sp. nov., isolated from sediment.</title>
        <authorList>
            <person name="Gu T."/>
        </authorList>
    </citation>
    <scope>NUCLEOTIDE SEQUENCE [LARGE SCALE GENOMIC DNA]</scope>
    <source>
        <strain evidence="7 8">SM1973</strain>
    </source>
</reference>
<comment type="similarity">
    <text evidence="2 6">Belongs to the SURF1 family.</text>
</comment>
<keyword evidence="5 6" id="KW-0472">Membrane</keyword>
<evidence type="ECO:0000256" key="5">
    <source>
        <dbReference type="ARBA" id="ARBA00023136"/>
    </source>
</evidence>
<dbReference type="Pfam" id="PF02104">
    <property type="entry name" value="SURF1"/>
    <property type="match status" value="1"/>
</dbReference>
<feature type="transmembrane region" description="Helical" evidence="6">
    <location>
        <begin position="216"/>
        <end position="238"/>
    </location>
</feature>
<keyword evidence="6" id="KW-1003">Cell membrane</keyword>
<dbReference type="PANTHER" id="PTHR23427">
    <property type="entry name" value="SURFEIT LOCUS PROTEIN"/>
    <property type="match status" value="1"/>
</dbReference>
<keyword evidence="3 6" id="KW-0812">Transmembrane</keyword>